<comment type="caution">
    <text evidence="2">The sequence shown here is derived from an EMBL/GenBank/DDBJ whole genome shotgun (WGS) entry which is preliminary data.</text>
</comment>
<evidence type="ECO:0000259" key="1">
    <source>
        <dbReference type="Pfam" id="PF25991"/>
    </source>
</evidence>
<evidence type="ECO:0000313" key="2">
    <source>
        <dbReference type="EMBL" id="GIJ54427.1"/>
    </source>
</evidence>
<keyword evidence="3" id="KW-1185">Reference proteome</keyword>
<dbReference type="Proteomes" id="UP000612585">
    <property type="component" value="Unassembled WGS sequence"/>
</dbReference>
<dbReference type="Pfam" id="PF25991">
    <property type="entry name" value="KhtT_N"/>
    <property type="match status" value="1"/>
</dbReference>
<name>A0A8J3Z150_9ACTN</name>
<protein>
    <recommendedName>
        <fullName evidence="1">Potassium/proton antiporter subunit KhtT-like N-terminal domain-containing protein</fullName>
    </recommendedName>
</protein>
<dbReference type="InterPro" id="IPR058776">
    <property type="entry name" value="KhtT-like_N"/>
</dbReference>
<reference evidence="2" key="1">
    <citation type="submission" date="2021-01" db="EMBL/GenBank/DDBJ databases">
        <title>Whole genome shotgun sequence of Virgisporangium aurantiacum NBRC 16421.</title>
        <authorList>
            <person name="Komaki H."/>
            <person name="Tamura T."/>
        </authorList>
    </citation>
    <scope>NUCLEOTIDE SEQUENCE</scope>
    <source>
        <strain evidence="2">NBRC 16421</strain>
    </source>
</reference>
<evidence type="ECO:0000313" key="3">
    <source>
        <dbReference type="Proteomes" id="UP000612585"/>
    </source>
</evidence>
<proteinExistence type="predicted"/>
<dbReference type="EMBL" id="BOPG01000012">
    <property type="protein sequence ID" value="GIJ54427.1"/>
    <property type="molecule type" value="Genomic_DNA"/>
</dbReference>
<sequence>MIIERVALPGVGVCHTATTTRRQRVGVVCHHSGRRDLVFYDTDDPERAAHAVVLDAIEADQVADLLFATQPYSSSIVAA</sequence>
<organism evidence="2 3">
    <name type="scientific">Virgisporangium aurantiacum</name>
    <dbReference type="NCBI Taxonomy" id="175570"/>
    <lineage>
        <taxon>Bacteria</taxon>
        <taxon>Bacillati</taxon>
        <taxon>Actinomycetota</taxon>
        <taxon>Actinomycetes</taxon>
        <taxon>Micromonosporales</taxon>
        <taxon>Micromonosporaceae</taxon>
        <taxon>Virgisporangium</taxon>
    </lineage>
</organism>
<dbReference type="RefSeq" id="WP_203989453.1">
    <property type="nucleotide sequence ID" value="NZ_BOPG01000012.1"/>
</dbReference>
<feature type="domain" description="Potassium/proton antiporter subunit KhtT-like N-terminal" evidence="1">
    <location>
        <begin position="1"/>
        <end position="69"/>
    </location>
</feature>
<dbReference type="AlphaFoldDB" id="A0A8J3Z150"/>
<gene>
    <name evidence="2" type="ORF">Vau01_019430</name>
</gene>
<accession>A0A8J3Z150</accession>